<comment type="caution">
    <text evidence="2">The sequence shown here is derived from an EMBL/GenBank/DDBJ whole genome shotgun (WGS) entry which is preliminary data.</text>
</comment>
<dbReference type="InterPro" id="IPR021719">
    <property type="entry name" value="Prot_inh_I78"/>
</dbReference>
<dbReference type="EMBL" id="FQZC01000002">
    <property type="protein sequence ID" value="SHJ18261.1"/>
    <property type="molecule type" value="Genomic_DNA"/>
</dbReference>
<dbReference type="Proteomes" id="UP000184290">
    <property type="component" value="Unassembled WGS sequence"/>
</dbReference>
<reference evidence="2 3" key="1">
    <citation type="submission" date="2016-11" db="EMBL/GenBank/DDBJ databases">
        <authorList>
            <person name="Varghese N."/>
            <person name="Submissions S."/>
        </authorList>
    </citation>
    <scope>NUCLEOTIDE SEQUENCE [LARGE SCALE GENOMIC DNA]</scope>
    <source>
        <strain evidence="2 3">DSM 21988</strain>
    </source>
</reference>
<name>A0ABY1IHI6_9HYPH</name>
<gene>
    <name evidence="2" type="ORF">SAMN02745911_1935</name>
</gene>
<evidence type="ECO:0000313" key="2">
    <source>
        <dbReference type="EMBL" id="SHJ18261.1"/>
    </source>
</evidence>
<dbReference type="Pfam" id="PF11720">
    <property type="entry name" value="Inhibitor_I78"/>
    <property type="match status" value="1"/>
</dbReference>
<dbReference type="PROSITE" id="PS51257">
    <property type="entry name" value="PROKAR_LIPOPROTEIN"/>
    <property type="match status" value="1"/>
</dbReference>
<dbReference type="RefSeq" id="WP_060604017.1">
    <property type="nucleotide sequence ID" value="NZ_FQZC01000002.1"/>
</dbReference>
<keyword evidence="1" id="KW-0732">Signal</keyword>
<evidence type="ECO:0000313" key="3">
    <source>
        <dbReference type="Proteomes" id="UP000184290"/>
    </source>
</evidence>
<evidence type="ECO:0000256" key="1">
    <source>
        <dbReference type="SAM" id="SignalP"/>
    </source>
</evidence>
<feature type="signal peptide" evidence="1">
    <location>
        <begin position="1"/>
        <end position="19"/>
    </location>
</feature>
<sequence length="100" mass="10252">MTTKRVTALALTLAAASLAACQTGTGAGSDGAPQAMCRPDAAAALVGMDRLTDDEAMQRTGASIVRQIAPGQGVTMDYRQNRVTVETDPRTGKIVRAACG</sequence>
<accession>A0ABY1IHI6</accession>
<keyword evidence="3" id="KW-1185">Reference proteome</keyword>
<protein>
    <submittedName>
        <fullName evidence="2">Peptidase inhibitor I78 family protein</fullName>
    </submittedName>
</protein>
<dbReference type="Gene3D" id="3.30.10.10">
    <property type="entry name" value="Trypsin Inhibitor V, subunit A"/>
    <property type="match status" value="1"/>
</dbReference>
<organism evidence="2 3">
    <name type="scientific">Aureimonas altamirensis DSM 21988</name>
    <dbReference type="NCBI Taxonomy" id="1121026"/>
    <lineage>
        <taxon>Bacteria</taxon>
        <taxon>Pseudomonadati</taxon>
        <taxon>Pseudomonadota</taxon>
        <taxon>Alphaproteobacteria</taxon>
        <taxon>Hyphomicrobiales</taxon>
        <taxon>Aurantimonadaceae</taxon>
        <taxon>Aureimonas</taxon>
    </lineage>
</organism>
<proteinExistence type="predicted"/>
<feature type="chain" id="PRO_5046524456" evidence="1">
    <location>
        <begin position="20"/>
        <end position="100"/>
    </location>
</feature>